<evidence type="ECO:0000313" key="2">
    <source>
        <dbReference type="EMBL" id="PWK17961.1"/>
    </source>
</evidence>
<organism evidence="2 3">
    <name type="scientific">Xanthomarina spongicola</name>
    <dbReference type="NCBI Taxonomy" id="570520"/>
    <lineage>
        <taxon>Bacteria</taxon>
        <taxon>Pseudomonadati</taxon>
        <taxon>Bacteroidota</taxon>
        <taxon>Flavobacteriia</taxon>
        <taxon>Flavobacteriales</taxon>
        <taxon>Flavobacteriaceae</taxon>
        <taxon>Xanthomarina</taxon>
    </lineage>
</organism>
<feature type="signal peptide" evidence="1">
    <location>
        <begin position="1"/>
        <end position="18"/>
    </location>
</feature>
<dbReference type="Proteomes" id="UP000245430">
    <property type="component" value="Unassembled WGS sequence"/>
</dbReference>
<evidence type="ECO:0000313" key="3">
    <source>
        <dbReference type="Proteomes" id="UP000245430"/>
    </source>
</evidence>
<proteinExistence type="predicted"/>
<keyword evidence="3" id="KW-1185">Reference proteome</keyword>
<evidence type="ECO:0000256" key="1">
    <source>
        <dbReference type="SAM" id="SignalP"/>
    </source>
</evidence>
<dbReference type="EMBL" id="QGGP01000006">
    <property type="protein sequence ID" value="PWK17961.1"/>
    <property type="molecule type" value="Genomic_DNA"/>
</dbReference>
<gene>
    <name evidence="2" type="ORF">LX78_02360</name>
</gene>
<dbReference type="AlphaFoldDB" id="A0A316DIG1"/>
<reference evidence="2 3" key="1">
    <citation type="submission" date="2018-05" db="EMBL/GenBank/DDBJ databases">
        <title>Genomic Encyclopedia of Archaeal and Bacterial Type Strains, Phase II (KMG-II): from individual species to whole genera.</title>
        <authorList>
            <person name="Goeker M."/>
        </authorList>
    </citation>
    <scope>NUCLEOTIDE SEQUENCE [LARGE SCALE GENOMIC DNA]</scope>
    <source>
        <strain evidence="2 3">DSM 22637</strain>
    </source>
</reference>
<name>A0A316DIG1_9FLAO</name>
<accession>A0A316DIG1</accession>
<keyword evidence="1" id="KW-0732">Signal</keyword>
<sequence>MKKTLILLLFLFSNIAFCQTKVVKVLNVSYIDYYYVYTAYNYISKDLIVLISSKNDIEFKKILLKTKNYVIETRLKSAIKISEDKYLFCKPNITTIQNIQISDKETLPVLITDYEEIE</sequence>
<comment type="caution">
    <text evidence="2">The sequence shown here is derived from an EMBL/GenBank/DDBJ whole genome shotgun (WGS) entry which is preliminary data.</text>
</comment>
<feature type="chain" id="PRO_5016399795" evidence="1">
    <location>
        <begin position="19"/>
        <end position="118"/>
    </location>
</feature>
<protein>
    <submittedName>
        <fullName evidence="2">Uncharacterized protein</fullName>
    </submittedName>
</protein>